<feature type="transmembrane region" description="Helical" evidence="8">
    <location>
        <begin position="328"/>
        <end position="352"/>
    </location>
</feature>
<dbReference type="Proteomes" id="UP000193986">
    <property type="component" value="Unassembled WGS sequence"/>
</dbReference>
<accession>A0A1Y2AN70</accession>
<feature type="transmembrane region" description="Helical" evidence="8">
    <location>
        <begin position="424"/>
        <end position="443"/>
    </location>
</feature>
<evidence type="ECO:0000256" key="6">
    <source>
        <dbReference type="ARBA" id="ARBA00037968"/>
    </source>
</evidence>
<dbReference type="FunFam" id="1.20.1250.20:FF:000064">
    <property type="entry name" value="MFS allantoate transporter"/>
    <property type="match status" value="1"/>
</dbReference>
<evidence type="ECO:0000256" key="3">
    <source>
        <dbReference type="ARBA" id="ARBA00022692"/>
    </source>
</evidence>
<evidence type="ECO:0000256" key="8">
    <source>
        <dbReference type="SAM" id="Phobius"/>
    </source>
</evidence>
<feature type="transmembrane region" description="Helical" evidence="8">
    <location>
        <begin position="192"/>
        <end position="213"/>
    </location>
</feature>
<dbReference type="InParanoid" id="A0A1Y2AN70"/>
<feature type="transmembrane region" description="Helical" evidence="8">
    <location>
        <begin position="225"/>
        <end position="249"/>
    </location>
</feature>
<feature type="transmembrane region" description="Helical" evidence="8">
    <location>
        <begin position="490"/>
        <end position="509"/>
    </location>
</feature>
<evidence type="ECO:0000256" key="7">
    <source>
        <dbReference type="SAM" id="MobiDB-lite"/>
    </source>
</evidence>
<feature type="compositionally biased region" description="Low complexity" evidence="7">
    <location>
        <begin position="1"/>
        <end position="20"/>
    </location>
</feature>
<keyword evidence="3 8" id="KW-0812">Transmembrane</keyword>
<dbReference type="OrthoDB" id="6730379at2759"/>
<evidence type="ECO:0000256" key="1">
    <source>
        <dbReference type="ARBA" id="ARBA00004141"/>
    </source>
</evidence>
<dbReference type="InterPro" id="IPR011701">
    <property type="entry name" value="MFS"/>
</dbReference>
<dbReference type="GO" id="GO:0016020">
    <property type="term" value="C:membrane"/>
    <property type="evidence" value="ECO:0007669"/>
    <property type="project" value="UniProtKB-SubCell"/>
</dbReference>
<sequence length="587" mass="65047">MTDSTSPSTTSHSQPHYSSSRNASHAEITPVSPIANEQSEAEKSTIEHVETGAEQGTSPAHGKHHHGHGDTAAEMLARVGGRVEYTEAEATRVKRKIDWMLMPLMVTMYFMSFFDKQTLAFSSTYGLQTETHLVGNQYSLLGSVVYIAQIGFQPLGAFLLVRMRVSLFIPILVTCWGAILCCMAAAKDFGGLVAARFLLGAMEAAVAPGFIFVGQSWYRRAEQPIRIAVWFSQNAFVNIFGSAIAYGLGQIHGKIYTYQIIFLCLGCFTFLFGIFTFFVFPESPTDNKFLTEDEKLVAVERLRANNQGVKSYDFKMKQALGTIIDPKAWCWFALLFLVSIPSGGISTFGPLILKGFGFDSQVVLLFNIPFGAMQLIAITGCFWLSARYKTKSIVLLALMVPCLIGAGLLYGLGREKKDQPGLLAAYYILAFYTPITPMIMAWFGNNTAGSSRRTATTGFAVMGQSLGNVVGPMLFTSNSAPYYHSGLRDLLIVFCLFTGMVCVTVFWLWTLNKRNERRRVAAGKPAKLPDFSMMTSDEAERTRAQMETERQAKIAAGEIDEKHVFRAGEHAFEDQTDLENDEFVYVY</sequence>
<evidence type="ECO:0000313" key="9">
    <source>
        <dbReference type="EMBL" id="ORY23946.1"/>
    </source>
</evidence>
<dbReference type="AlphaFoldDB" id="A0A1Y2AN70"/>
<feature type="transmembrane region" description="Helical" evidence="8">
    <location>
        <begin position="455"/>
        <end position="475"/>
    </location>
</feature>
<comment type="subcellular location">
    <subcellularLocation>
        <location evidence="1">Membrane</location>
        <topology evidence="1">Multi-pass membrane protein</topology>
    </subcellularLocation>
</comment>
<dbReference type="PANTHER" id="PTHR43791">
    <property type="entry name" value="PERMEASE-RELATED"/>
    <property type="match status" value="1"/>
</dbReference>
<keyword evidence="2" id="KW-0813">Transport</keyword>
<gene>
    <name evidence="9" type="ORF">BCR39DRAFT_548453</name>
</gene>
<feature type="transmembrane region" description="Helical" evidence="8">
    <location>
        <begin position="97"/>
        <end position="114"/>
    </location>
</feature>
<feature type="transmembrane region" description="Helical" evidence="8">
    <location>
        <begin position="255"/>
        <end position="280"/>
    </location>
</feature>
<proteinExistence type="inferred from homology"/>
<feature type="compositionally biased region" description="Basic and acidic residues" evidence="7">
    <location>
        <begin position="40"/>
        <end position="51"/>
    </location>
</feature>
<evidence type="ECO:0000256" key="4">
    <source>
        <dbReference type="ARBA" id="ARBA00022989"/>
    </source>
</evidence>
<dbReference type="EMBL" id="MCFC01000074">
    <property type="protein sequence ID" value="ORY23946.1"/>
    <property type="molecule type" value="Genomic_DNA"/>
</dbReference>
<comment type="similarity">
    <text evidence="6">Belongs to the major facilitator superfamily. Allantoate permease family.</text>
</comment>
<feature type="transmembrane region" description="Helical" evidence="8">
    <location>
        <begin position="138"/>
        <end position="160"/>
    </location>
</feature>
<dbReference type="Gene3D" id="1.20.1250.20">
    <property type="entry name" value="MFS general substrate transporter like domains"/>
    <property type="match status" value="2"/>
</dbReference>
<dbReference type="PANTHER" id="PTHR43791:SF59">
    <property type="entry name" value="TRANSPORTER, PUTATIVE (AFU_ORTHOLOGUE AFUA_1G06550)-RELATED"/>
    <property type="match status" value="1"/>
</dbReference>
<reference evidence="9 10" key="1">
    <citation type="submission" date="2016-07" db="EMBL/GenBank/DDBJ databases">
        <title>Pervasive Adenine N6-methylation of Active Genes in Fungi.</title>
        <authorList>
            <consortium name="DOE Joint Genome Institute"/>
            <person name="Mondo S.J."/>
            <person name="Dannebaum R.O."/>
            <person name="Kuo R.C."/>
            <person name="Labutti K."/>
            <person name="Haridas S."/>
            <person name="Kuo A."/>
            <person name="Salamov A."/>
            <person name="Ahrendt S.R."/>
            <person name="Lipzen A."/>
            <person name="Sullivan W."/>
            <person name="Andreopoulos W.B."/>
            <person name="Clum A."/>
            <person name="Lindquist E."/>
            <person name="Daum C."/>
            <person name="Ramamoorthy G.K."/>
            <person name="Gryganskyi A."/>
            <person name="Culley D."/>
            <person name="Magnuson J.K."/>
            <person name="James T.Y."/>
            <person name="O'Malley M.A."/>
            <person name="Stajich J.E."/>
            <person name="Spatafora J.W."/>
            <person name="Visel A."/>
            <person name="Grigoriev I.V."/>
        </authorList>
    </citation>
    <scope>NUCLEOTIDE SEQUENCE [LARGE SCALE GENOMIC DNA]</scope>
    <source>
        <strain evidence="9 10">68-887.2</strain>
    </source>
</reference>
<dbReference type="InterPro" id="IPR036259">
    <property type="entry name" value="MFS_trans_sf"/>
</dbReference>
<organism evidence="9 10">
    <name type="scientific">Naematelia encephala</name>
    <dbReference type="NCBI Taxonomy" id="71784"/>
    <lineage>
        <taxon>Eukaryota</taxon>
        <taxon>Fungi</taxon>
        <taxon>Dikarya</taxon>
        <taxon>Basidiomycota</taxon>
        <taxon>Agaricomycotina</taxon>
        <taxon>Tremellomycetes</taxon>
        <taxon>Tremellales</taxon>
        <taxon>Naemateliaceae</taxon>
        <taxon>Naematelia</taxon>
    </lineage>
</organism>
<keyword evidence="5 8" id="KW-0472">Membrane</keyword>
<dbReference type="SUPFAM" id="SSF103473">
    <property type="entry name" value="MFS general substrate transporter"/>
    <property type="match status" value="1"/>
</dbReference>
<feature type="transmembrane region" description="Helical" evidence="8">
    <location>
        <begin position="393"/>
        <end position="412"/>
    </location>
</feature>
<dbReference type="GO" id="GO:0022857">
    <property type="term" value="F:transmembrane transporter activity"/>
    <property type="evidence" value="ECO:0007669"/>
    <property type="project" value="InterPro"/>
</dbReference>
<evidence type="ECO:0000256" key="2">
    <source>
        <dbReference type="ARBA" id="ARBA00022448"/>
    </source>
</evidence>
<feature type="region of interest" description="Disordered" evidence="7">
    <location>
        <begin position="1"/>
        <end position="70"/>
    </location>
</feature>
<dbReference type="Pfam" id="PF07690">
    <property type="entry name" value="MFS_1"/>
    <property type="match status" value="1"/>
</dbReference>
<name>A0A1Y2AN70_9TREE</name>
<evidence type="ECO:0000256" key="5">
    <source>
        <dbReference type="ARBA" id="ARBA00023136"/>
    </source>
</evidence>
<keyword evidence="4 8" id="KW-1133">Transmembrane helix</keyword>
<protein>
    <submittedName>
        <fullName evidence="9">Major facilitator superfamily transporter</fullName>
    </submittedName>
</protein>
<feature type="transmembrane region" description="Helical" evidence="8">
    <location>
        <begin position="364"/>
        <end position="386"/>
    </location>
</feature>
<keyword evidence="10" id="KW-1185">Reference proteome</keyword>
<feature type="transmembrane region" description="Helical" evidence="8">
    <location>
        <begin position="167"/>
        <end position="186"/>
    </location>
</feature>
<evidence type="ECO:0000313" key="10">
    <source>
        <dbReference type="Proteomes" id="UP000193986"/>
    </source>
</evidence>
<comment type="caution">
    <text evidence="9">The sequence shown here is derived from an EMBL/GenBank/DDBJ whole genome shotgun (WGS) entry which is preliminary data.</text>
</comment>